<reference evidence="2" key="1">
    <citation type="submission" date="2014-09" db="EMBL/GenBank/DDBJ databases">
        <authorList>
            <person name="Magalhaes I.L.F."/>
            <person name="Oliveira U."/>
            <person name="Santos F.R."/>
            <person name="Vidigal T.H.D.A."/>
            <person name="Brescovit A.D."/>
            <person name="Santos A.J."/>
        </authorList>
    </citation>
    <scope>NUCLEOTIDE SEQUENCE</scope>
    <source>
        <tissue evidence="2">Shoot tissue taken approximately 20 cm above the soil surface</tissue>
    </source>
</reference>
<dbReference type="EMBL" id="GBRH01193270">
    <property type="protein sequence ID" value="JAE04626.1"/>
    <property type="molecule type" value="Transcribed_RNA"/>
</dbReference>
<dbReference type="AlphaFoldDB" id="A0A0A9F3F1"/>
<protein>
    <submittedName>
        <fullName evidence="2">Uncharacterized protein</fullName>
    </submittedName>
</protein>
<feature type="region of interest" description="Disordered" evidence="1">
    <location>
        <begin position="1"/>
        <end position="59"/>
    </location>
</feature>
<accession>A0A0A9F3F1</accession>
<sequence>MGLRAGEGGHGPRPEARRHRRLLSRRRRRSRRRIRERRGCRDRGGAESGVGEEAAGAGVPEQCGGGHCVAAAAREQRNGEEEGRWV</sequence>
<name>A0A0A9F3F1_ARUDO</name>
<evidence type="ECO:0000313" key="2">
    <source>
        <dbReference type="EMBL" id="JAE04626.1"/>
    </source>
</evidence>
<feature type="compositionally biased region" description="Low complexity" evidence="1">
    <location>
        <begin position="49"/>
        <end position="59"/>
    </location>
</feature>
<evidence type="ECO:0000256" key="1">
    <source>
        <dbReference type="SAM" id="MobiDB-lite"/>
    </source>
</evidence>
<feature type="compositionally biased region" description="Basic residues" evidence="1">
    <location>
        <begin position="16"/>
        <end position="36"/>
    </location>
</feature>
<reference evidence="2" key="2">
    <citation type="journal article" date="2015" name="Data Brief">
        <title>Shoot transcriptome of the giant reed, Arundo donax.</title>
        <authorList>
            <person name="Barrero R.A."/>
            <person name="Guerrero F.D."/>
            <person name="Moolhuijzen P."/>
            <person name="Goolsby J.A."/>
            <person name="Tidwell J."/>
            <person name="Bellgard S.E."/>
            <person name="Bellgard M.I."/>
        </authorList>
    </citation>
    <scope>NUCLEOTIDE SEQUENCE</scope>
    <source>
        <tissue evidence="2">Shoot tissue taken approximately 20 cm above the soil surface</tissue>
    </source>
</reference>
<organism evidence="2">
    <name type="scientific">Arundo donax</name>
    <name type="common">Giant reed</name>
    <name type="synonym">Donax arundinaceus</name>
    <dbReference type="NCBI Taxonomy" id="35708"/>
    <lineage>
        <taxon>Eukaryota</taxon>
        <taxon>Viridiplantae</taxon>
        <taxon>Streptophyta</taxon>
        <taxon>Embryophyta</taxon>
        <taxon>Tracheophyta</taxon>
        <taxon>Spermatophyta</taxon>
        <taxon>Magnoliopsida</taxon>
        <taxon>Liliopsida</taxon>
        <taxon>Poales</taxon>
        <taxon>Poaceae</taxon>
        <taxon>PACMAD clade</taxon>
        <taxon>Arundinoideae</taxon>
        <taxon>Arundineae</taxon>
        <taxon>Arundo</taxon>
    </lineage>
</organism>
<proteinExistence type="predicted"/>